<feature type="compositionally biased region" description="Acidic residues" evidence="1">
    <location>
        <begin position="352"/>
        <end position="363"/>
    </location>
</feature>
<evidence type="ECO:0000313" key="2">
    <source>
        <dbReference type="EMBL" id="KAK3341947.1"/>
    </source>
</evidence>
<reference evidence="2" key="2">
    <citation type="submission" date="2023-06" db="EMBL/GenBank/DDBJ databases">
        <authorList>
            <consortium name="Lawrence Berkeley National Laboratory"/>
            <person name="Haridas S."/>
            <person name="Hensen N."/>
            <person name="Bonometti L."/>
            <person name="Westerberg I."/>
            <person name="Brannstrom I.O."/>
            <person name="Guillou S."/>
            <person name="Cros-Aarteil S."/>
            <person name="Calhoun S."/>
            <person name="Kuo A."/>
            <person name="Mondo S."/>
            <person name="Pangilinan J."/>
            <person name="Riley R."/>
            <person name="Labutti K."/>
            <person name="Andreopoulos B."/>
            <person name="Lipzen A."/>
            <person name="Chen C."/>
            <person name="Yanf M."/>
            <person name="Daum C."/>
            <person name="Ng V."/>
            <person name="Clum A."/>
            <person name="Steindorff A."/>
            <person name="Ohm R."/>
            <person name="Martin F."/>
            <person name="Silar P."/>
            <person name="Natvig D."/>
            <person name="Lalanne C."/>
            <person name="Gautier V."/>
            <person name="Ament-Velasquez S.L."/>
            <person name="Kruys A."/>
            <person name="Hutchinson M.I."/>
            <person name="Powell A.J."/>
            <person name="Barry K."/>
            <person name="Miller A.N."/>
            <person name="Grigoriev I.V."/>
            <person name="Debuchy R."/>
            <person name="Gladieux P."/>
            <person name="Thoren M.H."/>
            <person name="Johannesson H."/>
        </authorList>
    </citation>
    <scope>NUCLEOTIDE SEQUENCE</scope>
    <source>
        <strain evidence="2">CBS 955.72</strain>
    </source>
</reference>
<protein>
    <submittedName>
        <fullName evidence="2">Uncharacterized protein</fullName>
    </submittedName>
</protein>
<gene>
    <name evidence="2" type="ORF">B0T25DRAFT_356318</name>
</gene>
<feature type="region of interest" description="Disordered" evidence="1">
    <location>
        <begin position="32"/>
        <end position="61"/>
    </location>
</feature>
<dbReference type="EMBL" id="JAUIQD010000008">
    <property type="protein sequence ID" value="KAK3341947.1"/>
    <property type="molecule type" value="Genomic_DNA"/>
</dbReference>
<dbReference type="AlphaFoldDB" id="A0AAJ0H7T0"/>
<name>A0AAJ0H7T0_9PEZI</name>
<feature type="compositionally biased region" description="Polar residues" evidence="1">
    <location>
        <begin position="43"/>
        <end position="58"/>
    </location>
</feature>
<reference evidence="2" key="1">
    <citation type="journal article" date="2023" name="Mol. Phylogenet. Evol.">
        <title>Genome-scale phylogeny and comparative genomics of the fungal order Sordariales.</title>
        <authorList>
            <person name="Hensen N."/>
            <person name="Bonometti L."/>
            <person name="Westerberg I."/>
            <person name="Brannstrom I.O."/>
            <person name="Guillou S."/>
            <person name="Cros-Aarteil S."/>
            <person name="Calhoun S."/>
            <person name="Haridas S."/>
            <person name="Kuo A."/>
            <person name="Mondo S."/>
            <person name="Pangilinan J."/>
            <person name="Riley R."/>
            <person name="LaButti K."/>
            <person name="Andreopoulos B."/>
            <person name="Lipzen A."/>
            <person name="Chen C."/>
            <person name="Yan M."/>
            <person name="Daum C."/>
            <person name="Ng V."/>
            <person name="Clum A."/>
            <person name="Steindorff A."/>
            <person name="Ohm R.A."/>
            <person name="Martin F."/>
            <person name="Silar P."/>
            <person name="Natvig D.O."/>
            <person name="Lalanne C."/>
            <person name="Gautier V."/>
            <person name="Ament-Velasquez S.L."/>
            <person name="Kruys A."/>
            <person name="Hutchinson M.I."/>
            <person name="Powell A.J."/>
            <person name="Barry K."/>
            <person name="Miller A.N."/>
            <person name="Grigoriev I.V."/>
            <person name="Debuchy R."/>
            <person name="Gladieux P."/>
            <person name="Hiltunen Thoren M."/>
            <person name="Johannesson H."/>
        </authorList>
    </citation>
    <scope>NUCLEOTIDE SEQUENCE</scope>
    <source>
        <strain evidence="2">CBS 955.72</strain>
    </source>
</reference>
<feature type="region of interest" description="Disordered" evidence="1">
    <location>
        <begin position="435"/>
        <end position="457"/>
    </location>
</feature>
<keyword evidence="3" id="KW-1185">Reference proteome</keyword>
<feature type="region of interest" description="Disordered" evidence="1">
    <location>
        <begin position="333"/>
        <end position="365"/>
    </location>
</feature>
<feature type="compositionally biased region" description="Basic and acidic residues" evidence="1">
    <location>
        <begin position="32"/>
        <end position="41"/>
    </location>
</feature>
<dbReference type="Proteomes" id="UP001275084">
    <property type="component" value="Unassembled WGS sequence"/>
</dbReference>
<organism evidence="2 3">
    <name type="scientific">Lasiosphaeria hispida</name>
    <dbReference type="NCBI Taxonomy" id="260671"/>
    <lineage>
        <taxon>Eukaryota</taxon>
        <taxon>Fungi</taxon>
        <taxon>Dikarya</taxon>
        <taxon>Ascomycota</taxon>
        <taxon>Pezizomycotina</taxon>
        <taxon>Sordariomycetes</taxon>
        <taxon>Sordariomycetidae</taxon>
        <taxon>Sordariales</taxon>
        <taxon>Lasiosphaeriaceae</taxon>
        <taxon>Lasiosphaeria</taxon>
    </lineage>
</organism>
<evidence type="ECO:0000256" key="1">
    <source>
        <dbReference type="SAM" id="MobiDB-lite"/>
    </source>
</evidence>
<proteinExistence type="predicted"/>
<accession>A0AAJ0H7T0</accession>
<evidence type="ECO:0000313" key="3">
    <source>
        <dbReference type="Proteomes" id="UP001275084"/>
    </source>
</evidence>
<comment type="caution">
    <text evidence="2">The sequence shown here is derived from an EMBL/GenBank/DDBJ whole genome shotgun (WGS) entry which is preliminary data.</text>
</comment>
<sequence length="457" mass="49937">MASFLNLRRAAVFIGVPVATYLLVSRILADRETSGSSKEDTQNEISAETPSAENSMTKPMSERYASVFKDPELSARNTDLENEVELDSAENAATSLTTSTQDSAANLIDDKLATVPERAIANIPSTLTSMPLASGHEEAALLQDSANDDEDDLQTFSDIDENMLEYVKGLSKMVPTVEEAVHSRKSSGSSILSFTSNSESAKTFGSPITEYSNHGDDASMALFNLENGSPSRTKPIPAVRIPHLSTANSSSAVSDSLADEMKVDSALSLEYERNIDSEITHVQDEINLESAQISDGDMERFNAVYDQSAFGAAKGVEEVQSISQEAIIHQQPESDGTCMPSHVPEPGCEQYESSEESGEDDSESTTWDIVETYVVPGDRDFELLYALANDGEVYWWRPDASMVKTLDEEQIHRFYQLYPEAADLREEMLGSHFSDHAAEHGYGSHDRDSSDDKASTS</sequence>